<accession>A0AAW4X2F9</accession>
<proteinExistence type="predicted"/>
<dbReference type="InterPro" id="IPR047926">
    <property type="entry name" value="Ni_dep_LarA"/>
</dbReference>
<dbReference type="InterPro" id="IPR048520">
    <property type="entry name" value="LarA_C"/>
</dbReference>
<reference evidence="3 4" key="1">
    <citation type="submission" date="2021-10" db="EMBL/GenBank/DDBJ databases">
        <authorList>
            <person name="Grouzdev D.S."/>
            <person name="Pantiukh K.S."/>
            <person name="Krutkina M.S."/>
        </authorList>
    </citation>
    <scope>NUCLEOTIDE SEQUENCE [LARGE SCALE GENOMIC DNA]</scope>
    <source>
        <strain evidence="3 4">Z-7514</strain>
    </source>
</reference>
<protein>
    <submittedName>
        <fullName evidence="3">Nickel-dependent lactate racemase</fullName>
    </submittedName>
</protein>
<sequence length="426" mass="46726">MQNIAFKYGKEKIDFNLDSARIKKIIEANYSEQQALELIAKKALAEPIASKRLSKIVNEGETAVIVISDLSRSWQKIDRFLPYIVEELQSGGIKLKDISLLCAGGSHRPHSKAEIEKLIGKELYQKLNFIAHDSTKKEDLRKVGETSYGTPVIINKNILENDRVILTGGIVFHPLAGFAGGRKSLLPGTAAYQSIMKNHSLSLAEKEGAGIKTSVDSNNLADNPVHLDMVEAAKMINVDFIFNVIPDGRGGIAAAVAGDLFAAHQKGCQITADLFGIEIKEKAELVIASCGGFPKDMNLYQISKAIINSVRVVQKDGYLLLMGQGKEGIGHPEVKDILQNYNNNLAREKLLRKSFTIARFVGYLITTKIENINFILISELEQSQLNNTGIKVVKTLDAGLEIVKNEVGELPPAYIMPDAANTLPFE</sequence>
<organism evidence="3 4">
    <name type="scientific">Halanaerobium polyolivorans</name>
    <dbReference type="NCBI Taxonomy" id="2886943"/>
    <lineage>
        <taxon>Bacteria</taxon>
        <taxon>Bacillati</taxon>
        <taxon>Bacillota</taxon>
        <taxon>Clostridia</taxon>
        <taxon>Halanaerobiales</taxon>
        <taxon>Halanaerobiaceae</taxon>
        <taxon>Halanaerobium</taxon>
    </lineage>
</organism>
<dbReference type="PANTHER" id="PTHR33171:SF17">
    <property type="entry name" value="LARA-LIKE N-TERMINAL DOMAIN-CONTAINING PROTEIN"/>
    <property type="match status" value="1"/>
</dbReference>
<evidence type="ECO:0000313" key="3">
    <source>
        <dbReference type="EMBL" id="MCC3145919.1"/>
    </source>
</evidence>
<evidence type="ECO:0000259" key="2">
    <source>
        <dbReference type="Pfam" id="PF21113"/>
    </source>
</evidence>
<dbReference type="Proteomes" id="UP001199296">
    <property type="component" value="Unassembled WGS sequence"/>
</dbReference>
<feature type="domain" description="LarA-like N-terminal" evidence="1">
    <location>
        <begin position="8"/>
        <end position="206"/>
    </location>
</feature>
<dbReference type="Pfam" id="PF21113">
    <property type="entry name" value="LarA_C"/>
    <property type="match status" value="1"/>
</dbReference>
<dbReference type="Gene3D" id="3.40.50.11440">
    <property type="match status" value="1"/>
</dbReference>
<feature type="domain" description="Lactate racemase C-terminal" evidence="2">
    <location>
        <begin position="281"/>
        <end position="418"/>
    </location>
</feature>
<dbReference type="InterPro" id="IPR043166">
    <property type="entry name" value="LarA-like_C"/>
</dbReference>
<dbReference type="InterPro" id="IPR048068">
    <property type="entry name" value="LarA-like"/>
</dbReference>
<name>A0AAW4X2F9_9FIRM</name>
<evidence type="ECO:0000259" key="1">
    <source>
        <dbReference type="Pfam" id="PF09861"/>
    </source>
</evidence>
<evidence type="ECO:0000313" key="4">
    <source>
        <dbReference type="Proteomes" id="UP001199296"/>
    </source>
</evidence>
<dbReference type="PANTHER" id="PTHR33171">
    <property type="entry name" value="LAR_N DOMAIN-CONTAINING PROTEIN"/>
    <property type="match status" value="1"/>
</dbReference>
<dbReference type="Gene3D" id="3.90.226.30">
    <property type="match status" value="1"/>
</dbReference>
<dbReference type="EMBL" id="JAJFAT010000021">
    <property type="protein sequence ID" value="MCC3145919.1"/>
    <property type="molecule type" value="Genomic_DNA"/>
</dbReference>
<comment type="caution">
    <text evidence="3">The sequence shown here is derived from an EMBL/GenBank/DDBJ whole genome shotgun (WGS) entry which is preliminary data.</text>
</comment>
<dbReference type="RefSeq" id="WP_229346619.1">
    <property type="nucleotide sequence ID" value="NZ_JAJFAT010000021.1"/>
</dbReference>
<dbReference type="InterPro" id="IPR018657">
    <property type="entry name" value="LarA-like_N"/>
</dbReference>
<dbReference type="GO" id="GO:0050043">
    <property type="term" value="F:lactate racemase activity"/>
    <property type="evidence" value="ECO:0007669"/>
    <property type="project" value="InterPro"/>
</dbReference>
<dbReference type="NCBIfam" id="NF033504">
    <property type="entry name" value="Ni_dep_LarA"/>
    <property type="match status" value="1"/>
</dbReference>
<dbReference type="AlphaFoldDB" id="A0AAW4X2F9"/>
<dbReference type="Pfam" id="PF09861">
    <property type="entry name" value="Lar_N"/>
    <property type="match status" value="1"/>
</dbReference>
<gene>
    <name evidence="3" type="primary">larA</name>
    <name evidence="3" type="ORF">LJ207_11390</name>
</gene>
<keyword evidence="4" id="KW-1185">Reference proteome</keyword>